<comment type="similarity">
    <text evidence="9">Belongs to the phospholipase D family. Cardiolipin synthase subfamily. ClsB sub-subfamily.</text>
</comment>
<dbReference type="PANTHER" id="PTHR21248">
    <property type="entry name" value="CARDIOLIPIN SYNTHASE"/>
    <property type="match status" value="1"/>
</dbReference>
<proteinExistence type="inferred from homology"/>
<name>A0A515EM62_9BURK</name>
<dbReference type="AlphaFoldDB" id="A0A515EM62"/>
<feature type="active site" evidence="9">
    <location>
        <position position="119"/>
    </location>
</feature>
<evidence type="ECO:0000256" key="4">
    <source>
        <dbReference type="ARBA" id="ARBA00022737"/>
    </source>
</evidence>
<dbReference type="InterPro" id="IPR030872">
    <property type="entry name" value="Cardiolipin_synth_ClsB"/>
</dbReference>
<dbReference type="EC" id="2.7.8.-" evidence="9"/>
<dbReference type="CDD" id="cd09159">
    <property type="entry name" value="PLDc_ybhO_like_2"/>
    <property type="match status" value="1"/>
</dbReference>
<keyword evidence="8 9" id="KW-1208">Phospholipid metabolism</keyword>
<dbReference type="PROSITE" id="PS50035">
    <property type="entry name" value="PLD"/>
    <property type="match status" value="2"/>
</dbReference>
<dbReference type="EMBL" id="CP036282">
    <property type="protein sequence ID" value="QDL53747.1"/>
    <property type="molecule type" value="Genomic_DNA"/>
</dbReference>
<evidence type="ECO:0000256" key="6">
    <source>
        <dbReference type="ARBA" id="ARBA00023136"/>
    </source>
</evidence>
<sequence>MPQLTSGHEITLLRNGEQFFPALISAIDASVDEVRLETYIFHFDRSGESVAHALVCAAQRGARVYLVMDGIGSPPVPPQWVQTFAQAGVSWQCFSPLGRLGLLVPVRWRRLHRKLCVVDGRVAFCGGINILDDRWDMHQGALESPRLDFAVQVKGPLVREIHQAMLQFWTRLQATKAIEHLAFEQARQTLKQGKVAVLPDAAAHKHDMGLRAAFLVRDNVRNRTRIERAYCKAIADAREEVLIANAYFLPGRKLRHALMHAAQRGVSVRLLLQGRYESFLQFHAYRPVYGKLLAAGVEIFEYKLGFLHAKVAVIDREWATVGSSNLDPLSLLLAREANVVVESRPFASQLRTELLHELQTHASPLVAQTHAQRPWTQRCLDHLAFAAVRCFLFLTENRY</sequence>
<evidence type="ECO:0000256" key="5">
    <source>
        <dbReference type="ARBA" id="ARBA00023098"/>
    </source>
</evidence>
<comment type="catalytic activity">
    <reaction evidence="9">
        <text>2 a 1,2-diacyl-sn-glycero-3-phospho-(1'-sn-glycerol) = a cardiolipin + glycerol</text>
        <dbReference type="Rhea" id="RHEA:31451"/>
        <dbReference type="ChEBI" id="CHEBI:17754"/>
        <dbReference type="ChEBI" id="CHEBI:62237"/>
        <dbReference type="ChEBI" id="CHEBI:64716"/>
    </reaction>
</comment>
<evidence type="ECO:0000256" key="9">
    <source>
        <dbReference type="HAMAP-Rule" id="MF_01917"/>
    </source>
</evidence>
<dbReference type="RefSeq" id="WP_142809940.1">
    <property type="nucleotide sequence ID" value="NZ_CP036282.1"/>
</dbReference>
<feature type="active site" evidence="9">
    <location>
        <position position="308"/>
    </location>
</feature>
<feature type="domain" description="PLD phosphodiesterase" evidence="10">
    <location>
        <begin position="303"/>
        <end position="330"/>
    </location>
</feature>
<dbReference type="SUPFAM" id="SSF56024">
    <property type="entry name" value="Phospholipase D/nuclease"/>
    <property type="match status" value="2"/>
</dbReference>
<keyword evidence="4" id="KW-0677">Repeat</keyword>
<comment type="subcellular location">
    <subcellularLocation>
        <location evidence="9">Cell membrane</location>
        <topology evidence="9">Peripheral membrane protein</topology>
    </subcellularLocation>
</comment>
<evidence type="ECO:0000313" key="12">
    <source>
        <dbReference type="Proteomes" id="UP000317365"/>
    </source>
</evidence>
<feature type="active site" evidence="9">
    <location>
        <position position="310"/>
    </location>
</feature>
<dbReference type="GO" id="GO:0005886">
    <property type="term" value="C:plasma membrane"/>
    <property type="evidence" value="ECO:0007669"/>
    <property type="project" value="UniProtKB-SubCell"/>
</dbReference>
<dbReference type="InterPro" id="IPR025202">
    <property type="entry name" value="PLD-like_dom"/>
</dbReference>
<feature type="active site" evidence="9">
    <location>
        <position position="112"/>
    </location>
</feature>
<dbReference type="InterPro" id="IPR001736">
    <property type="entry name" value="PLipase_D/transphosphatidylase"/>
</dbReference>
<dbReference type="Gene3D" id="3.30.870.10">
    <property type="entry name" value="Endonuclease Chain A"/>
    <property type="match status" value="2"/>
</dbReference>
<keyword evidence="12" id="KW-1185">Reference proteome</keyword>
<dbReference type="HAMAP" id="MF_01917">
    <property type="entry name" value="Cardiolipin_synth_ClsB"/>
    <property type="match status" value="1"/>
</dbReference>
<feature type="domain" description="PLD phosphodiesterase" evidence="10">
    <location>
        <begin position="107"/>
        <end position="134"/>
    </location>
</feature>
<dbReference type="Proteomes" id="UP000317365">
    <property type="component" value="Chromosome"/>
</dbReference>
<comment type="function">
    <text evidence="9">Catalyzes the phosphatidyl group transfer from one phosphatidylglycerol molecule to another to form cardiolipin (CL) (diphosphatidylglycerol) and glycerol.</text>
</comment>
<protein>
    <recommendedName>
        <fullName evidence="9">Cardiolipin synthase B</fullName>
        <shortName evidence="9">CL synthase</shortName>
        <ecNumber evidence="9">2.7.8.-</ecNumber>
    </recommendedName>
</protein>
<evidence type="ECO:0000256" key="2">
    <source>
        <dbReference type="ARBA" id="ARBA00022516"/>
    </source>
</evidence>
<keyword evidence="7 9" id="KW-0594">Phospholipid biosynthesis</keyword>
<dbReference type="SMART" id="SM00155">
    <property type="entry name" value="PLDc"/>
    <property type="match status" value="2"/>
</dbReference>
<keyword evidence="6 9" id="KW-0472">Membrane</keyword>
<dbReference type="GO" id="GO:0008808">
    <property type="term" value="F:cardiolipin synthase activity"/>
    <property type="evidence" value="ECO:0007669"/>
    <property type="project" value="InterPro"/>
</dbReference>
<evidence type="ECO:0000256" key="3">
    <source>
        <dbReference type="ARBA" id="ARBA00022679"/>
    </source>
</evidence>
<feature type="active site" evidence="9">
    <location>
        <position position="315"/>
    </location>
</feature>
<evidence type="ECO:0000259" key="10">
    <source>
        <dbReference type="PROSITE" id="PS50035"/>
    </source>
</evidence>
<dbReference type="CDD" id="cd09110">
    <property type="entry name" value="PLDc_CLS_1"/>
    <property type="match status" value="1"/>
</dbReference>
<accession>A0A515EM62</accession>
<evidence type="ECO:0000256" key="8">
    <source>
        <dbReference type="ARBA" id="ARBA00023264"/>
    </source>
</evidence>
<keyword evidence="3 9" id="KW-0808">Transferase</keyword>
<keyword evidence="5 9" id="KW-0443">Lipid metabolism</keyword>
<keyword evidence="1 9" id="KW-1003">Cell membrane</keyword>
<reference evidence="12" key="1">
    <citation type="submission" date="2019-02" db="EMBL/GenBank/DDBJ databases">
        <title>Complete genome sequence of Rhodoferax sp. Gr-4.</title>
        <authorList>
            <person name="Jin L."/>
        </authorList>
    </citation>
    <scope>NUCLEOTIDE SEQUENCE [LARGE SCALE GENOMIC DNA]</scope>
    <source>
        <strain evidence="12">Gr-4</strain>
    </source>
</reference>
<reference evidence="12" key="2">
    <citation type="journal article" date="2020" name="Int. J. Syst. Evol. Microbiol.">
        <title>Genomic insights into a novel species Rhodoferax aquaticus sp. nov., isolated from freshwater.</title>
        <authorList>
            <person name="Li T."/>
            <person name="Zhuo Y."/>
            <person name="Jin C.Z."/>
            <person name="Wu X."/>
            <person name="Ko S.R."/>
            <person name="Jin F.J."/>
            <person name="Ahn C.Y."/>
            <person name="Oh H.M."/>
            <person name="Lee H.G."/>
            <person name="Jin L."/>
        </authorList>
    </citation>
    <scope>NUCLEOTIDE SEQUENCE [LARGE SCALE GENOMIC DNA]</scope>
    <source>
        <strain evidence="12">Gr-4</strain>
    </source>
</reference>
<keyword evidence="2 9" id="KW-0444">Lipid biosynthesis</keyword>
<evidence type="ECO:0000256" key="7">
    <source>
        <dbReference type="ARBA" id="ARBA00023209"/>
    </source>
</evidence>
<feature type="active site" evidence="9">
    <location>
        <position position="114"/>
    </location>
</feature>
<dbReference type="PANTHER" id="PTHR21248:SF23">
    <property type="entry name" value="CARDIOLIPIN SYNTHASE B"/>
    <property type="match status" value="1"/>
</dbReference>
<organism evidence="11 12">
    <name type="scientific">Rhodoferax aquaticus</name>
    <dbReference type="NCBI Taxonomy" id="2527691"/>
    <lineage>
        <taxon>Bacteria</taxon>
        <taxon>Pseudomonadati</taxon>
        <taxon>Pseudomonadota</taxon>
        <taxon>Betaproteobacteria</taxon>
        <taxon>Burkholderiales</taxon>
        <taxon>Comamonadaceae</taxon>
        <taxon>Rhodoferax</taxon>
    </lineage>
</organism>
<dbReference type="KEGG" id="rhg:EXZ61_05915"/>
<dbReference type="GO" id="GO:0032049">
    <property type="term" value="P:cardiolipin biosynthetic process"/>
    <property type="evidence" value="ECO:0007669"/>
    <property type="project" value="InterPro"/>
</dbReference>
<dbReference type="NCBIfam" id="NF008427">
    <property type="entry name" value="PRK11263.1"/>
    <property type="match status" value="1"/>
</dbReference>
<evidence type="ECO:0000256" key="1">
    <source>
        <dbReference type="ARBA" id="ARBA00022475"/>
    </source>
</evidence>
<dbReference type="Pfam" id="PF13091">
    <property type="entry name" value="PLDc_2"/>
    <property type="match status" value="2"/>
</dbReference>
<gene>
    <name evidence="9 11" type="primary">clsB</name>
    <name evidence="11" type="ORF">EXZ61_05915</name>
</gene>
<evidence type="ECO:0000313" key="11">
    <source>
        <dbReference type="EMBL" id="QDL53747.1"/>
    </source>
</evidence>